<feature type="active site" description="Nucleophile" evidence="7">
    <location>
        <position position="57"/>
    </location>
</feature>
<comment type="caution">
    <text evidence="7">Lacks conserved residue(s) required for the propagation of feature annotation.</text>
</comment>
<dbReference type="PANTHER" id="PTHR47470">
    <property type="entry name" value="CHOLESTEROL OXIDASE"/>
    <property type="match status" value="1"/>
</dbReference>
<evidence type="ECO:0000256" key="2">
    <source>
        <dbReference type="ARBA" id="ARBA00010790"/>
    </source>
</evidence>
<proteinExistence type="inferred from homology"/>
<dbReference type="InterPro" id="IPR052542">
    <property type="entry name" value="Cholesterol_Oxidase"/>
</dbReference>
<comment type="cofactor">
    <cofactor evidence="1">
        <name>FAD</name>
        <dbReference type="ChEBI" id="CHEBI:57692"/>
    </cofactor>
</comment>
<dbReference type="SUPFAM" id="SSF52151">
    <property type="entry name" value="FabD/lysophospholipase-like"/>
    <property type="match status" value="1"/>
</dbReference>
<evidence type="ECO:0000256" key="3">
    <source>
        <dbReference type="ARBA" id="ARBA00022630"/>
    </source>
</evidence>
<sequence>MMNKPKELVYGAPTTDSTGPRRSLVLAGGGMRVAYQAGVIRALVEHNLCFHHADGTSGGTMNLAMLLSGRSPAEMCDRWRTLDVKKFVSMLPFDEYLRLHKTKALGSAEGIVNEVFPHLGIDIEKIRQARGMQGTFNICNYTGKINESIPHQNIALDLLVAGISLPIFMPAVHYQNKKYIDAVWIKDANLTEAVKRGAEEIWLVWCIGNHGQYRDGLFNQYVHMIEMSANGALFEEFDRLRELNERIRRGDSPYGQDRPVTLHVIKPEYPLPLDPDFFFNRIDASTLVSMGYADAIQYLDKRDEEGVSFTTTATQMKDPAPGIAFREKMEGWFALGETDPKQGAVAGREKGSRMSLHASIYIRDLEGFMENPDHGGTMNGHLVFEDFDNYLPAKTGVFNLFVEDDKDTEVKWMIYELSFSYSDREYYLAGKKEVKNDPGFDLWNDTTTLKVRLFEGSDDTGDIVGAGILRLEVKELIKLIKSMHAIDASGAAEEINLLANFGTFFLGELWDTYGG</sequence>
<keyword evidence="4" id="KW-0274">FAD</keyword>
<accession>A0A1M4TGM3</accession>
<organism evidence="9 10">
    <name type="scientific">Fodinibius roseus</name>
    <dbReference type="NCBI Taxonomy" id="1194090"/>
    <lineage>
        <taxon>Bacteria</taxon>
        <taxon>Pseudomonadati</taxon>
        <taxon>Balneolota</taxon>
        <taxon>Balneolia</taxon>
        <taxon>Balneolales</taxon>
        <taxon>Balneolaceae</taxon>
        <taxon>Fodinibius</taxon>
    </lineage>
</organism>
<comment type="similarity">
    <text evidence="2">Belongs to the GMC oxidoreductase family.</text>
</comment>
<dbReference type="EMBL" id="FQUS01000001">
    <property type="protein sequence ID" value="SHE43640.1"/>
    <property type="molecule type" value="Genomic_DNA"/>
</dbReference>
<evidence type="ECO:0000256" key="6">
    <source>
        <dbReference type="ARBA" id="ARBA00023098"/>
    </source>
</evidence>
<dbReference type="GO" id="GO:0016787">
    <property type="term" value="F:hydrolase activity"/>
    <property type="evidence" value="ECO:0007669"/>
    <property type="project" value="UniProtKB-UniRule"/>
</dbReference>
<dbReference type="Proteomes" id="UP000184041">
    <property type="component" value="Unassembled WGS sequence"/>
</dbReference>
<dbReference type="RefSeq" id="WP_211483046.1">
    <property type="nucleotide sequence ID" value="NZ_FQUS01000001.1"/>
</dbReference>
<keyword evidence="7" id="KW-0378">Hydrolase</keyword>
<evidence type="ECO:0000256" key="4">
    <source>
        <dbReference type="ARBA" id="ARBA00022827"/>
    </source>
</evidence>
<evidence type="ECO:0000256" key="1">
    <source>
        <dbReference type="ARBA" id="ARBA00001974"/>
    </source>
</evidence>
<protein>
    <submittedName>
        <fullName evidence="9">Patatin-like phospholipase</fullName>
    </submittedName>
</protein>
<feature type="domain" description="PNPLA" evidence="8">
    <location>
        <begin position="24"/>
        <end position="195"/>
    </location>
</feature>
<feature type="short sequence motif" description="GXSXG" evidence="7">
    <location>
        <begin position="55"/>
        <end position="59"/>
    </location>
</feature>
<evidence type="ECO:0000259" key="8">
    <source>
        <dbReference type="PROSITE" id="PS51635"/>
    </source>
</evidence>
<evidence type="ECO:0000256" key="7">
    <source>
        <dbReference type="PROSITE-ProRule" id="PRU01161"/>
    </source>
</evidence>
<evidence type="ECO:0000313" key="9">
    <source>
        <dbReference type="EMBL" id="SHE43640.1"/>
    </source>
</evidence>
<keyword evidence="7" id="KW-0442">Lipid degradation</keyword>
<dbReference type="InterPro" id="IPR002641">
    <property type="entry name" value="PNPLA_dom"/>
</dbReference>
<dbReference type="Gene3D" id="3.40.1090.10">
    <property type="entry name" value="Cytosolic phospholipase A2 catalytic domain"/>
    <property type="match status" value="1"/>
</dbReference>
<dbReference type="PANTHER" id="PTHR47470:SF1">
    <property type="entry name" value="FAD-DEPENDENT OXIDOREDUCTASE 2 FAD BINDING DOMAIN-CONTAINING PROTEIN"/>
    <property type="match status" value="1"/>
</dbReference>
<dbReference type="STRING" id="1194090.SAMN05443144_101290"/>
<reference evidence="9 10" key="1">
    <citation type="submission" date="2016-11" db="EMBL/GenBank/DDBJ databases">
        <authorList>
            <person name="Jaros S."/>
            <person name="Januszkiewicz K."/>
            <person name="Wedrychowicz H."/>
        </authorList>
    </citation>
    <scope>NUCLEOTIDE SEQUENCE [LARGE SCALE GENOMIC DNA]</scope>
    <source>
        <strain evidence="9 10">DSM 21986</strain>
    </source>
</reference>
<keyword evidence="5" id="KW-0560">Oxidoreductase</keyword>
<dbReference type="AlphaFoldDB" id="A0A1M4TGM3"/>
<evidence type="ECO:0000313" key="10">
    <source>
        <dbReference type="Proteomes" id="UP000184041"/>
    </source>
</evidence>
<dbReference type="PROSITE" id="PS51635">
    <property type="entry name" value="PNPLA"/>
    <property type="match status" value="1"/>
</dbReference>
<feature type="active site" description="Proton acceptor" evidence="7">
    <location>
        <position position="181"/>
    </location>
</feature>
<dbReference type="Pfam" id="PF01734">
    <property type="entry name" value="Patatin"/>
    <property type="match status" value="1"/>
</dbReference>
<keyword evidence="3" id="KW-0285">Flavoprotein</keyword>
<keyword evidence="6 7" id="KW-0443">Lipid metabolism</keyword>
<name>A0A1M4TGM3_9BACT</name>
<dbReference type="GO" id="GO:0016491">
    <property type="term" value="F:oxidoreductase activity"/>
    <property type="evidence" value="ECO:0007669"/>
    <property type="project" value="UniProtKB-KW"/>
</dbReference>
<evidence type="ECO:0000256" key="5">
    <source>
        <dbReference type="ARBA" id="ARBA00023002"/>
    </source>
</evidence>
<dbReference type="InterPro" id="IPR016035">
    <property type="entry name" value="Acyl_Trfase/lysoPLipase"/>
</dbReference>
<gene>
    <name evidence="9" type="ORF">SAMN05443144_101290</name>
</gene>
<dbReference type="GO" id="GO:0016042">
    <property type="term" value="P:lipid catabolic process"/>
    <property type="evidence" value="ECO:0007669"/>
    <property type="project" value="UniProtKB-UniRule"/>
</dbReference>
<keyword evidence="10" id="KW-1185">Reference proteome</keyword>